<dbReference type="EMBL" id="CP042831">
    <property type="protein sequence ID" value="QEE50377.1"/>
    <property type="molecule type" value="Genomic_DNA"/>
</dbReference>
<name>A0A5B9G004_9FLAO</name>
<dbReference type="RefSeq" id="WP_147583847.1">
    <property type="nucleotide sequence ID" value="NZ_CP042831.1"/>
</dbReference>
<accession>A0A5B9G004</accession>
<reference evidence="1 2" key="1">
    <citation type="submission" date="2019-08" db="EMBL/GenBank/DDBJ databases">
        <title>Flavobacterium alkalisoli sp. nov., isolated from rhizosphere soil of Suaeda salsa.</title>
        <authorList>
            <person name="Sun J.-Q."/>
            <person name="Xu L."/>
        </authorList>
    </citation>
    <scope>NUCLEOTIDE SEQUENCE [LARGE SCALE GENOMIC DNA]</scope>
    <source>
        <strain evidence="1 2">XS-5</strain>
    </source>
</reference>
<proteinExistence type="predicted"/>
<dbReference type="Proteomes" id="UP000321222">
    <property type="component" value="Chromosome"/>
</dbReference>
<sequence length="73" mass="8533">MLADGEAKSRSYEVIHFVNNRGRVTFKIVGLRYSNYEEIKEAIPLDILDNDLTFIDVVKLFLSFRINVNKNRL</sequence>
<dbReference type="KEGG" id="fak:FUA48_12545"/>
<gene>
    <name evidence="1" type="ORF">FUA48_12545</name>
</gene>
<evidence type="ECO:0000313" key="2">
    <source>
        <dbReference type="Proteomes" id="UP000321222"/>
    </source>
</evidence>
<keyword evidence="2" id="KW-1185">Reference proteome</keyword>
<evidence type="ECO:0000313" key="1">
    <source>
        <dbReference type="EMBL" id="QEE50377.1"/>
    </source>
</evidence>
<dbReference type="AlphaFoldDB" id="A0A5B9G004"/>
<protein>
    <submittedName>
        <fullName evidence="1">Uncharacterized protein</fullName>
    </submittedName>
</protein>
<organism evidence="1 2">
    <name type="scientific">Flavobacterium alkalisoli</name>
    <dbReference type="NCBI Taxonomy" id="2602769"/>
    <lineage>
        <taxon>Bacteria</taxon>
        <taxon>Pseudomonadati</taxon>
        <taxon>Bacteroidota</taxon>
        <taxon>Flavobacteriia</taxon>
        <taxon>Flavobacteriales</taxon>
        <taxon>Flavobacteriaceae</taxon>
        <taxon>Flavobacterium</taxon>
    </lineage>
</organism>